<proteinExistence type="predicted"/>
<protein>
    <submittedName>
        <fullName evidence="2">Uncharacterized protein</fullName>
    </submittedName>
</protein>
<accession>A0ABT4YS26</accession>
<keyword evidence="1" id="KW-0812">Transmembrane</keyword>
<evidence type="ECO:0000313" key="3">
    <source>
        <dbReference type="Proteomes" id="UP001210678"/>
    </source>
</evidence>
<keyword evidence="1" id="KW-0472">Membrane</keyword>
<dbReference type="RefSeq" id="WP_272136764.1">
    <property type="nucleotide sequence ID" value="NZ_JAQLOI010000001.1"/>
</dbReference>
<evidence type="ECO:0000256" key="1">
    <source>
        <dbReference type="SAM" id="Phobius"/>
    </source>
</evidence>
<dbReference type="Proteomes" id="UP001210678">
    <property type="component" value="Unassembled WGS sequence"/>
</dbReference>
<keyword evidence="1" id="KW-1133">Transmembrane helix</keyword>
<reference evidence="2 3" key="1">
    <citation type="submission" date="2023-01" db="EMBL/GenBank/DDBJ databases">
        <title>Vibrio sp. KJ40-1 sp.nov, isolated from marine algae.</title>
        <authorList>
            <person name="Butt M."/>
            <person name="Kim J.M.J."/>
            <person name="Jeon C.O.C."/>
        </authorList>
    </citation>
    <scope>NUCLEOTIDE SEQUENCE [LARGE SCALE GENOMIC DNA]</scope>
    <source>
        <strain evidence="2 3">KJ40-1</strain>
    </source>
</reference>
<comment type="caution">
    <text evidence="2">The sequence shown here is derived from an EMBL/GenBank/DDBJ whole genome shotgun (WGS) entry which is preliminary data.</text>
</comment>
<name>A0ABT4YS26_9VIBR</name>
<sequence length="116" mass="12922">MNTITSFVQATCLLTGIISIFFSSLLWAVDIVKFEAGQSQNDARMAYKIEVIQSALEHTKDTYGPYLISTSAPLMNSLQAMRQLQNGELLNVFIALTNKDWESKTIPIRIPFAGGY</sequence>
<keyword evidence="3" id="KW-1185">Reference proteome</keyword>
<gene>
    <name evidence="2" type="ORF">PGX00_12120</name>
</gene>
<organism evidence="2 3">
    <name type="scientific">Vibrio algarum</name>
    <dbReference type="NCBI Taxonomy" id="3020714"/>
    <lineage>
        <taxon>Bacteria</taxon>
        <taxon>Pseudomonadati</taxon>
        <taxon>Pseudomonadota</taxon>
        <taxon>Gammaproteobacteria</taxon>
        <taxon>Vibrionales</taxon>
        <taxon>Vibrionaceae</taxon>
        <taxon>Vibrio</taxon>
    </lineage>
</organism>
<dbReference type="EMBL" id="JAQLOI010000001">
    <property type="protein sequence ID" value="MDB1124359.1"/>
    <property type="molecule type" value="Genomic_DNA"/>
</dbReference>
<feature type="transmembrane region" description="Helical" evidence="1">
    <location>
        <begin position="6"/>
        <end position="29"/>
    </location>
</feature>
<evidence type="ECO:0000313" key="2">
    <source>
        <dbReference type="EMBL" id="MDB1124359.1"/>
    </source>
</evidence>